<dbReference type="InterPro" id="IPR000926">
    <property type="entry name" value="RibA"/>
</dbReference>
<dbReference type="InterPro" id="IPR032677">
    <property type="entry name" value="GTP_cyclohydro_II"/>
</dbReference>
<feature type="active site" description="Nucleophile" evidence="9">
    <location>
        <position position="124"/>
    </location>
</feature>
<dbReference type="Gene3D" id="3.40.50.10990">
    <property type="entry name" value="GTP cyclohydrolase II"/>
    <property type="match status" value="1"/>
</dbReference>
<evidence type="ECO:0000256" key="4">
    <source>
        <dbReference type="ARBA" id="ARBA00022741"/>
    </source>
</evidence>
<evidence type="ECO:0000256" key="6">
    <source>
        <dbReference type="ARBA" id="ARBA00022833"/>
    </source>
</evidence>
<evidence type="ECO:0000256" key="7">
    <source>
        <dbReference type="ARBA" id="ARBA00023134"/>
    </source>
</evidence>
<evidence type="ECO:0000259" key="10">
    <source>
        <dbReference type="Pfam" id="PF00925"/>
    </source>
</evidence>
<name>A0A6S6SSF1_9BACT</name>
<dbReference type="InterPro" id="IPR036144">
    <property type="entry name" value="RibA-like_sf"/>
</dbReference>
<feature type="domain" description="GTP cyclohydrolase II" evidence="10">
    <location>
        <begin position="9"/>
        <end position="163"/>
    </location>
</feature>
<feature type="binding site" evidence="9">
    <location>
        <position position="62"/>
    </location>
    <ligand>
        <name>Zn(2+)</name>
        <dbReference type="ChEBI" id="CHEBI:29105"/>
        <note>catalytic</note>
    </ligand>
</feature>
<keyword evidence="3 9" id="KW-0479">Metal-binding</keyword>
<sequence>MRQIDISQVAQLPTKYGTFNIQAFKEFGKEHLAIFTDKLDENPIVRVHSECLTGDALGSKKCDCGEQLAFSQSLIAKEGGMIIYHRQEGRNIGLLGKVNAYALQDTGLDTVEANHQLGFRADERTYEIVEYILDYFKIEKIQLLTNNPSKIESLKNVEITKRIPIQIKSNPYNKDYLDVKKNQMGHLL</sequence>
<organism evidence="11">
    <name type="scientific">uncultured Sulfurovum sp</name>
    <dbReference type="NCBI Taxonomy" id="269237"/>
    <lineage>
        <taxon>Bacteria</taxon>
        <taxon>Pseudomonadati</taxon>
        <taxon>Campylobacterota</taxon>
        <taxon>Epsilonproteobacteria</taxon>
        <taxon>Campylobacterales</taxon>
        <taxon>Sulfurovaceae</taxon>
        <taxon>Sulfurovum</taxon>
        <taxon>environmental samples</taxon>
    </lineage>
</organism>
<dbReference type="GO" id="GO:0005829">
    <property type="term" value="C:cytosol"/>
    <property type="evidence" value="ECO:0007669"/>
    <property type="project" value="TreeGrafter"/>
</dbReference>
<comment type="pathway">
    <text evidence="1 9">Cofactor biosynthesis; riboflavin biosynthesis; 5-amino-6-(D-ribitylamino)uracil from GTP: step 1/4.</text>
</comment>
<reference evidence="11" key="1">
    <citation type="submission" date="2020-01" db="EMBL/GenBank/DDBJ databases">
        <authorList>
            <person name="Meier V. D."/>
            <person name="Meier V D."/>
        </authorList>
    </citation>
    <scope>NUCLEOTIDE SEQUENCE</scope>
    <source>
        <strain evidence="11">HLG_WM_MAG_02</strain>
    </source>
</reference>
<dbReference type="Pfam" id="PF00925">
    <property type="entry name" value="GTP_cyclohydro2"/>
    <property type="match status" value="1"/>
</dbReference>
<feature type="binding site" evidence="9">
    <location>
        <position position="110"/>
    </location>
    <ligand>
        <name>GTP</name>
        <dbReference type="ChEBI" id="CHEBI:37565"/>
    </ligand>
</feature>
<comment type="similarity">
    <text evidence="9">Belongs to the GTP cyclohydrolase II family.</text>
</comment>
<evidence type="ECO:0000256" key="1">
    <source>
        <dbReference type="ARBA" id="ARBA00004853"/>
    </source>
</evidence>
<feature type="binding site" evidence="9">
    <location>
        <position position="64"/>
    </location>
    <ligand>
        <name>Zn(2+)</name>
        <dbReference type="ChEBI" id="CHEBI:29105"/>
        <note>catalytic</note>
    </ligand>
</feature>
<dbReference type="CDD" id="cd00641">
    <property type="entry name" value="GTP_cyclohydro2"/>
    <property type="match status" value="1"/>
</dbReference>
<dbReference type="UniPathway" id="UPA00275">
    <property type="reaction ID" value="UER00400"/>
</dbReference>
<keyword evidence="5 9" id="KW-0378">Hydrolase</keyword>
<dbReference type="GO" id="GO:0009231">
    <property type="term" value="P:riboflavin biosynthetic process"/>
    <property type="evidence" value="ECO:0007669"/>
    <property type="project" value="UniProtKB-UniRule"/>
</dbReference>
<dbReference type="GO" id="GO:0008270">
    <property type="term" value="F:zinc ion binding"/>
    <property type="evidence" value="ECO:0007669"/>
    <property type="project" value="UniProtKB-UniRule"/>
</dbReference>
<feature type="binding site" evidence="9">
    <location>
        <begin position="46"/>
        <end position="50"/>
    </location>
    <ligand>
        <name>GTP</name>
        <dbReference type="ChEBI" id="CHEBI:37565"/>
    </ligand>
</feature>
<dbReference type="EMBL" id="CACVAZ010000040">
    <property type="protein sequence ID" value="CAA6807562.1"/>
    <property type="molecule type" value="Genomic_DNA"/>
</dbReference>
<feature type="active site" description="Proton acceptor" evidence="9">
    <location>
        <position position="122"/>
    </location>
</feature>
<evidence type="ECO:0000256" key="5">
    <source>
        <dbReference type="ARBA" id="ARBA00022801"/>
    </source>
</evidence>
<feature type="binding site" evidence="9">
    <location>
        <position position="67"/>
    </location>
    <ligand>
        <name>GTP</name>
        <dbReference type="ChEBI" id="CHEBI:37565"/>
    </ligand>
</feature>
<feature type="binding site" evidence="9">
    <location>
        <position position="51"/>
    </location>
    <ligand>
        <name>Zn(2+)</name>
        <dbReference type="ChEBI" id="CHEBI:29105"/>
        <note>catalytic</note>
    </ligand>
</feature>
<dbReference type="AlphaFoldDB" id="A0A6S6SSF1"/>
<keyword evidence="2 9" id="KW-0686">Riboflavin biosynthesis</keyword>
<dbReference type="FunFam" id="3.40.50.10990:FF:000002">
    <property type="entry name" value="GTP cyclohydrolase-2"/>
    <property type="match status" value="1"/>
</dbReference>
<feature type="binding site" evidence="9">
    <location>
        <position position="145"/>
    </location>
    <ligand>
        <name>GTP</name>
        <dbReference type="ChEBI" id="CHEBI:37565"/>
    </ligand>
</feature>
<dbReference type="NCBIfam" id="NF001591">
    <property type="entry name" value="PRK00393.1"/>
    <property type="match status" value="1"/>
</dbReference>
<comment type="cofactor">
    <cofactor evidence="9">
        <name>Zn(2+)</name>
        <dbReference type="ChEBI" id="CHEBI:29105"/>
    </cofactor>
    <text evidence="9">Binds 1 zinc ion per subunit.</text>
</comment>
<dbReference type="PANTHER" id="PTHR21327">
    <property type="entry name" value="GTP CYCLOHYDROLASE II-RELATED"/>
    <property type="match status" value="1"/>
</dbReference>
<dbReference type="GO" id="GO:0005525">
    <property type="term" value="F:GTP binding"/>
    <property type="evidence" value="ECO:0007669"/>
    <property type="project" value="UniProtKB-KW"/>
</dbReference>
<dbReference type="NCBIfam" id="TIGR00505">
    <property type="entry name" value="ribA"/>
    <property type="match status" value="1"/>
</dbReference>
<dbReference type="HAMAP" id="MF_00179">
    <property type="entry name" value="RibA"/>
    <property type="match status" value="1"/>
</dbReference>
<evidence type="ECO:0000256" key="8">
    <source>
        <dbReference type="ARBA" id="ARBA00049295"/>
    </source>
</evidence>
<evidence type="ECO:0000256" key="9">
    <source>
        <dbReference type="HAMAP-Rule" id="MF_00179"/>
    </source>
</evidence>
<keyword evidence="4 9" id="KW-0547">Nucleotide-binding</keyword>
<feature type="binding site" evidence="9">
    <location>
        <begin position="88"/>
        <end position="90"/>
    </location>
    <ligand>
        <name>GTP</name>
        <dbReference type="ChEBI" id="CHEBI:37565"/>
    </ligand>
</feature>
<dbReference type="SUPFAM" id="SSF142695">
    <property type="entry name" value="RibA-like"/>
    <property type="match status" value="1"/>
</dbReference>
<accession>A0A6S6SSF1</accession>
<proteinExistence type="inferred from homology"/>
<comment type="catalytic activity">
    <reaction evidence="8 9">
        <text>GTP + 4 H2O = 2,5-diamino-6-hydroxy-4-(5-phosphoribosylamino)-pyrimidine + formate + 2 phosphate + 3 H(+)</text>
        <dbReference type="Rhea" id="RHEA:23704"/>
        <dbReference type="ChEBI" id="CHEBI:15377"/>
        <dbReference type="ChEBI" id="CHEBI:15378"/>
        <dbReference type="ChEBI" id="CHEBI:15740"/>
        <dbReference type="ChEBI" id="CHEBI:37565"/>
        <dbReference type="ChEBI" id="CHEBI:43474"/>
        <dbReference type="ChEBI" id="CHEBI:58614"/>
        <dbReference type="EC" id="3.5.4.25"/>
    </reaction>
</comment>
<keyword evidence="6 9" id="KW-0862">Zinc</keyword>
<keyword evidence="7 9" id="KW-0342">GTP-binding</keyword>
<evidence type="ECO:0000256" key="3">
    <source>
        <dbReference type="ARBA" id="ARBA00022723"/>
    </source>
</evidence>
<protein>
    <recommendedName>
        <fullName evidence="9">GTP cyclohydrolase-2</fullName>
        <ecNumber evidence="9">3.5.4.25</ecNumber>
    </recommendedName>
    <alternativeName>
        <fullName evidence="9">GTP cyclohydrolase II</fullName>
    </alternativeName>
</protein>
<evidence type="ECO:0000313" key="11">
    <source>
        <dbReference type="EMBL" id="CAA6807562.1"/>
    </source>
</evidence>
<dbReference type="PANTHER" id="PTHR21327:SF18">
    <property type="entry name" value="3,4-DIHYDROXY-2-BUTANONE 4-PHOSPHATE SYNTHASE"/>
    <property type="match status" value="1"/>
</dbReference>
<comment type="function">
    <text evidence="9">Catalyzes the conversion of GTP to 2,5-diamino-6-ribosylamino-4(3H)-pyrimidinone 5'-phosphate (DARP), formate and pyrophosphate.</text>
</comment>
<gene>
    <name evidence="9" type="primary">ribA</name>
    <name evidence="11" type="ORF">HELGO_WM34352</name>
</gene>
<feature type="binding site" evidence="9">
    <location>
        <position position="150"/>
    </location>
    <ligand>
        <name>GTP</name>
        <dbReference type="ChEBI" id="CHEBI:37565"/>
    </ligand>
</feature>
<dbReference type="EC" id="3.5.4.25" evidence="9"/>
<evidence type="ECO:0000256" key="2">
    <source>
        <dbReference type="ARBA" id="ARBA00022619"/>
    </source>
</evidence>
<dbReference type="GO" id="GO:0003935">
    <property type="term" value="F:GTP cyclohydrolase II activity"/>
    <property type="evidence" value="ECO:0007669"/>
    <property type="project" value="UniProtKB-UniRule"/>
</dbReference>